<name>K6D369_9BACI</name>
<keyword evidence="4" id="KW-1185">Reference proteome</keyword>
<evidence type="ECO:0000256" key="2">
    <source>
        <dbReference type="RuleBase" id="RU003707"/>
    </source>
</evidence>
<keyword evidence="3" id="KW-0413">Isomerase</keyword>
<gene>
    <name evidence="3" type="ORF">BABA_13727</name>
</gene>
<dbReference type="PANTHER" id="PTHR43802">
    <property type="entry name" value="ENOYL-COA HYDRATASE"/>
    <property type="match status" value="1"/>
</dbReference>
<evidence type="ECO:0000313" key="4">
    <source>
        <dbReference type="Proteomes" id="UP000006316"/>
    </source>
</evidence>
<dbReference type="InterPro" id="IPR029045">
    <property type="entry name" value="ClpP/crotonase-like_dom_sf"/>
</dbReference>
<dbReference type="PROSITE" id="PS00166">
    <property type="entry name" value="ENOYL_COA_HYDRATASE"/>
    <property type="match status" value="1"/>
</dbReference>
<reference evidence="3 4" key="1">
    <citation type="journal article" date="2012" name="Front. Microbiol.">
        <title>Redundancy and modularity in membrane-associated dissimilatory nitrate reduction in Bacillus.</title>
        <authorList>
            <person name="Heylen K."/>
            <person name="Keltjens J."/>
        </authorList>
    </citation>
    <scope>NUCLEOTIDE SEQUENCE [LARGE SCALE GENOMIC DNA]</scope>
    <source>
        <strain evidence="4">LMG 21833T</strain>
    </source>
</reference>
<dbReference type="Proteomes" id="UP000006316">
    <property type="component" value="Unassembled WGS sequence"/>
</dbReference>
<dbReference type="Gene3D" id="3.90.226.10">
    <property type="entry name" value="2-enoyl-CoA Hydratase, Chain A, domain 1"/>
    <property type="match status" value="1"/>
</dbReference>
<protein>
    <submittedName>
        <fullName evidence="3">Enoyl-CoA hydratase/isomerase</fullName>
    </submittedName>
</protein>
<proteinExistence type="inferred from homology"/>
<dbReference type="GO" id="GO:0016853">
    <property type="term" value="F:isomerase activity"/>
    <property type="evidence" value="ECO:0007669"/>
    <property type="project" value="UniProtKB-KW"/>
</dbReference>
<dbReference type="Gene3D" id="1.10.12.10">
    <property type="entry name" value="Lyase 2-enoyl-coa Hydratase, Chain A, domain 2"/>
    <property type="match status" value="1"/>
</dbReference>
<evidence type="ECO:0000256" key="1">
    <source>
        <dbReference type="ARBA" id="ARBA00005254"/>
    </source>
</evidence>
<dbReference type="EMBL" id="AJLS01000097">
    <property type="protein sequence ID" value="EKN66952.1"/>
    <property type="molecule type" value="Genomic_DNA"/>
</dbReference>
<evidence type="ECO:0000313" key="3">
    <source>
        <dbReference type="EMBL" id="EKN66952.1"/>
    </source>
</evidence>
<dbReference type="eggNOG" id="COG1024">
    <property type="taxonomic scope" value="Bacteria"/>
</dbReference>
<dbReference type="CDD" id="cd06558">
    <property type="entry name" value="crotonase-like"/>
    <property type="match status" value="1"/>
</dbReference>
<dbReference type="SUPFAM" id="SSF52096">
    <property type="entry name" value="ClpP/crotonase"/>
    <property type="match status" value="1"/>
</dbReference>
<dbReference type="Pfam" id="PF00378">
    <property type="entry name" value="ECH_1"/>
    <property type="match status" value="1"/>
</dbReference>
<comment type="caution">
    <text evidence="3">The sequence shown here is derived from an EMBL/GenBank/DDBJ whole genome shotgun (WGS) entry which is preliminary data.</text>
</comment>
<sequence length="259" mass="28900">MDFDYLLIEKIGNIQIIRLNEPNKRNALVIEMRKELFRAFSQAEQDEDIKTIILTGEGKAFSAGGDLSTIRKSKPLETIKRLQSSHPLIMKMVEMEKPIIAAVNGAAAGAGFSLALLCDVIFASEQAFFVQSFVNIGLIPDFAAMHFLPMLVGPHKAKELMFMGERISAEEAHRIGIVNRVVPVETLLAEAIEFAEKLAKKPPISVGMTKKIMNQHINRDLKVLLELEAQGQDLCSQTEDFKEGVNAFFEKREPNFLGK</sequence>
<dbReference type="InterPro" id="IPR018376">
    <property type="entry name" value="Enoyl-CoA_hyd/isom_CS"/>
</dbReference>
<comment type="similarity">
    <text evidence="1 2">Belongs to the enoyl-CoA hydratase/isomerase family.</text>
</comment>
<dbReference type="PANTHER" id="PTHR43802:SF1">
    <property type="entry name" value="IP11341P-RELATED"/>
    <property type="match status" value="1"/>
</dbReference>
<dbReference type="InterPro" id="IPR001753">
    <property type="entry name" value="Enoyl-CoA_hydra/iso"/>
</dbReference>
<organism evidence="3 4">
    <name type="scientific">Neobacillus bataviensis LMG 21833</name>
    <dbReference type="NCBI Taxonomy" id="1117379"/>
    <lineage>
        <taxon>Bacteria</taxon>
        <taxon>Bacillati</taxon>
        <taxon>Bacillota</taxon>
        <taxon>Bacilli</taxon>
        <taxon>Bacillales</taxon>
        <taxon>Bacillaceae</taxon>
        <taxon>Neobacillus</taxon>
    </lineage>
</organism>
<dbReference type="STRING" id="1117379.BABA_13727"/>
<dbReference type="PATRIC" id="fig|1117379.3.peg.2833"/>
<dbReference type="RefSeq" id="WP_007085744.1">
    <property type="nucleotide sequence ID" value="NZ_AJLS01000097.1"/>
</dbReference>
<dbReference type="InterPro" id="IPR014748">
    <property type="entry name" value="Enoyl-CoA_hydra_C"/>
</dbReference>
<dbReference type="OrthoDB" id="9775794at2"/>
<dbReference type="AlphaFoldDB" id="K6D369"/>
<accession>K6D369</accession>